<feature type="non-terminal residue" evidence="2">
    <location>
        <position position="79"/>
    </location>
</feature>
<dbReference type="Proteomes" id="UP001529510">
    <property type="component" value="Unassembled WGS sequence"/>
</dbReference>
<dbReference type="AlphaFoldDB" id="A0ABD0NB01"/>
<keyword evidence="3" id="KW-1185">Reference proteome</keyword>
<proteinExistence type="predicted"/>
<protein>
    <submittedName>
        <fullName evidence="2">Uncharacterized protein</fullName>
    </submittedName>
</protein>
<accession>A0ABD0NB01</accession>
<organism evidence="2 3">
    <name type="scientific">Cirrhinus mrigala</name>
    <name type="common">Mrigala</name>
    <dbReference type="NCBI Taxonomy" id="683832"/>
    <lineage>
        <taxon>Eukaryota</taxon>
        <taxon>Metazoa</taxon>
        <taxon>Chordata</taxon>
        <taxon>Craniata</taxon>
        <taxon>Vertebrata</taxon>
        <taxon>Euteleostomi</taxon>
        <taxon>Actinopterygii</taxon>
        <taxon>Neopterygii</taxon>
        <taxon>Teleostei</taxon>
        <taxon>Ostariophysi</taxon>
        <taxon>Cypriniformes</taxon>
        <taxon>Cyprinidae</taxon>
        <taxon>Labeoninae</taxon>
        <taxon>Labeonini</taxon>
        <taxon>Cirrhinus</taxon>
    </lineage>
</organism>
<comment type="caution">
    <text evidence="2">The sequence shown here is derived from an EMBL/GenBank/DDBJ whole genome shotgun (WGS) entry which is preliminary data.</text>
</comment>
<evidence type="ECO:0000313" key="3">
    <source>
        <dbReference type="Proteomes" id="UP001529510"/>
    </source>
</evidence>
<name>A0ABD0NB01_CIRMR</name>
<feature type="region of interest" description="Disordered" evidence="1">
    <location>
        <begin position="45"/>
        <end position="79"/>
    </location>
</feature>
<dbReference type="EMBL" id="JAMKFB020000022">
    <property type="protein sequence ID" value="KAL0159248.1"/>
    <property type="molecule type" value="Genomic_DNA"/>
</dbReference>
<sequence length="79" mass="8228">MYKSSLSAPTGGGGSGAAETEAAAWLDTISFCNGFCQWVDEEWSLDSDSEQPVESTRTPAEAEAAGAKSTQPLAEKNPT</sequence>
<evidence type="ECO:0000313" key="2">
    <source>
        <dbReference type="EMBL" id="KAL0159248.1"/>
    </source>
</evidence>
<reference evidence="2 3" key="1">
    <citation type="submission" date="2024-05" db="EMBL/GenBank/DDBJ databases">
        <title>Genome sequencing and assembly of Indian major carp, Cirrhinus mrigala (Hamilton, 1822).</title>
        <authorList>
            <person name="Mohindra V."/>
            <person name="Chowdhury L.M."/>
            <person name="Lal K."/>
            <person name="Jena J.K."/>
        </authorList>
    </citation>
    <scope>NUCLEOTIDE SEQUENCE [LARGE SCALE GENOMIC DNA]</scope>
    <source>
        <strain evidence="2">CM1030</strain>
        <tissue evidence="2">Blood</tissue>
    </source>
</reference>
<gene>
    <name evidence="2" type="ORF">M9458_042973</name>
</gene>
<evidence type="ECO:0000256" key="1">
    <source>
        <dbReference type="SAM" id="MobiDB-lite"/>
    </source>
</evidence>